<dbReference type="RefSeq" id="WP_079588945.1">
    <property type="nucleotide sequence ID" value="NZ_FUYN01000002.1"/>
</dbReference>
<organism evidence="1 2">
    <name type="scientific">Acetoanaerobium noterae</name>
    <dbReference type="NCBI Taxonomy" id="745369"/>
    <lineage>
        <taxon>Bacteria</taxon>
        <taxon>Bacillati</taxon>
        <taxon>Bacillota</taxon>
        <taxon>Clostridia</taxon>
        <taxon>Peptostreptococcales</taxon>
        <taxon>Filifactoraceae</taxon>
        <taxon>Acetoanaerobium</taxon>
    </lineage>
</organism>
<protein>
    <submittedName>
        <fullName evidence="1">Uncharacterized protein</fullName>
    </submittedName>
</protein>
<name>A0A1T5AL61_9FIRM</name>
<sequence>MAKKLPVQYQCEICGRVWDGLNDAVICEHSHNRVEEVVASFFEIPERFKYPNRIDCKMQDGEIVSYIRFGGKV</sequence>
<dbReference type="AlphaFoldDB" id="A0A1T5AL61"/>
<evidence type="ECO:0000313" key="2">
    <source>
        <dbReference type="Proteomes" id="UP000243406"/>
    </source>
</evidence>
<gene>
    <name evidence="1" type="ORF">SAMN02745120_1004</name>
</gene>
<accession>A0A1T5AL61</accession>
<reference evidence="2" key="1">
    <citation type="submission" date="2017-02" db="EMBL/GenBank/DDBJ databases">
        <authorList>
            <person name="Varghese N."/>
            <person name="Submissions S."/>
        </authorList>
    </citation>
    <scope>NUCLEOTIDE SEQUENCE [LARGE SCALE GENOMIC DNA]</scope>
    <source>
        <strain evidence="2">ATCC 35199</strain>
    </source>
</reference>
<keyword evidence="2" id="KW-1185">Reference proteome</keyword>
<proteinExistence type="predicted"/>
<dbReference type="Proteomes" id="UP000243406">
    <property type="component" value="Unassembled WGS sequence"/>
</dbReference>
<evidence type="ECO:0000313" key="1">
    <source>
        <dbReference type="EMBL" id="SKB35706.1"/>
    </source>
</evidence>
<dbReference type="EMBL" id="FUYN01000002">
    <property type="protein sequence ID" value="SKB35706.1"/>
    <property type="molecule type" value="Genomic_DNA"/>
</dbReference>